<dbReference type="EMBL" id="DSRP01000501">
    <property type="protein sequence ID" value="HGG92745.1"/>
    <property type="molecule type" value="Genomic_DNA"/>
</dbReference>
<evidence type="ECO:0000256" key="1">
    <source>
        <dbReference type="ARBA" id="ARBA00007734"/>
    </source>
</evidence>
<dbReference type="Pfam" id="PF01464">
    <property type="entry name" value="SLT"/>
    <property type="match status" value="1"/>
</dbReference>
<accession>A0A7C4AHA4</accession>
<comment type="similarity">
    <text evidence="1">Belongs to the transglycosylase Slt family.</text>
</comment>
<dbReference type="PANTHER" id="PTHR37423">
    <property type="entry name" value="SOLUBLE LYTIC MUREIN TRANSGLYCOSYLASE-RELATED"/>
    <property type="match status" value="1"/>
</dbReference>
<dbReference type="SUPFAM" id="SSF53955">
    <property type="entry name" value="Lysozyme-like"/>
    <property type="match status" value="1"/>
</dbReference>
<evidence type="ECO:0000259" key="2">
    <source>
        <dbReference type="Pfam" id="PF01464"/>
    </source>
</evidence>
<name>A0A7C4AHA4_9BACT</name>
<dbReference type="PANTHER" id="PTHR37423:SF2">
    <property type="entry name" value="MEMBRANE-BOUND LYTIC MUREIN TRANSGLYCOSYLASE C"/>
    <property type="match status" value="1"/>
</dbReference>
<evidence type="ECO:0000313" key="3">
    <source>
        <dbReference type="EMBL" id="HGG92745.1"/>
    </source>
</evidence>
<protein>
    <submittedName>
        <fullName evidence="3">Lytic transglycosylase domain-containing protein</fullName>
    </submittedName>
</protein>
<dbReference type="Gene3D" id="1.10.530.10">
    <property type="match status" value="1"/>
</dbReference>
<dbReference type="InterPro" id="IPR023346">
    <property type="entry name" value="Lysozyme-like_dom_sf"/>
</dbReference>
<proteinExistence type="inferred from homology"/>
<gene>
    <name evidence="3" type="ORF">ENR59_07300</name>
</gene>
<reference evidence="3" key="1">
    <citation type="journal article" date="2020" name="mSystems">
        <title>Genome- and Community-Level Interaction Insights into Carbon Utilization and Element Cycling Functions of Hydrothermarchaeota in Hydrothermal Sediment.</title>
        <authorList>
            <person name="Zhou Z."/>
            <person name="Liu Y."/>
            <person name="Xu W."/>
            <person name="Pan J."/>
            <person name="Luo Z.H."/>
            <person name="Li M."/>
        </authorList>
    </citation>
    <scope>NUCLEOTIDE SEQUENCE [LARGE SCALE GENOMIC DNA]</scope>
    <source>
        <strain evidence="3">SpSt-413</strain>
    </source>
</reference>
<dbReference type="InterPro" id="IPR008258">
    <property type="entry name" value="Transglycosylase_SLT_dom_1"/>
</dbReference>
<organism evidence="3">
    <name type="scientific">Fundidesulfovibrio putealis</name>
    <dbReference type="NCBI Taxonomy" id="270496"/>
    <lineage>
        <taxon>Bacteria</taxon>
        <taxon>Pseudomonadati</taxon>
        <taxon>Thermodesulfobacteriota</taxon>
        <taxon>Desulfovibrionia</taxon>
        <taxon>Desulfovibrionales</taxon>
        <taxon>Desulfovibrionaceae</taxon>
        <taxon>Fundidesulfovibrio</taxon>
    </lineage>
</organism>
<sequence length="161" mass="17658">MTHDPLIDRAAASHGLDPALVRAVVAAESGGDTFAIRYEPRFFDRYVQSDPTVKARTPCTLETEKRARATSWGLMQVMGSTARGLGFDRAFLSRLSDPETGLEYGCRYLARLAGLHRQRLGWPGVVAAYNAGSPRLDAQGDYVNQAYVDNIARLLGGTWPQ</sequence>
<comment type="caution">
    <text evidence="3">The sequence shown here is derived from an EMBL/GenBank/DDBJ whole genome shotgun (WGS) entry which is preliminary data.</text>
</comment>
<feature type="domain" description="Transglycosylase SLT" evidence="2">
    <location>
        <begin position="6"/>
        <end position="144"/>
    </location>
</feature>
<dbReference type="AlphaFoldDB" id="A0A7C4AHA4"/>